<dbReference type="Proteomes" id="UP001501083">
    <property type="component" value="Unassembled WGS sequence"/>
</dbReference>
<keyword evidence="7" id="KW-0813">Transport</keyword>
<keyword evidence="3" id="KW-1003">Cell membrane</keyword>
<name>A0ABP9L0I8_9GAMM</name>
<organism evidence="9 10">
    <name type="scientific">Lysobacter panacisoli</name>
    <dbReference type="NCBI Taxonomy" id="1255263"/>
    <lineage>
        <taxon>Bacteria</taxon>
        <taxon>Pseudomonadati</taxon>
        <taxon>Pseudomonadota</taxon>
        <taxon>Gammaproteobacteria</taxon>
        <taxon>Lysobacterales</taxon>
        <taxon>Lysobacteraceae</taxon>
        <taxon>Lysobacter</taxon>
    </lineage>
</organism>
<keyword evidence="6 8" id="KW-0472">Membrane</keyword>
<keyword evidence="7" id="KW-0653">Protein transport</keyword>
<dbReference type="RefSeq" id="WP_158983349.1">
    <property type="nucleotide sequence ID" value="NZ_BAABKY010000001.1"/>
</dbReference>
<accession>A0ABP9L0I8</accession>
<dbReference type="Gene3D" id="3.30.420.270">
    <property type="match status" value="1"/>
</dbReference>
<dbReference type="InterPro" id="IPR003400">
    <property type="entry name" value="ExbD"/>
</dbReference>
<comment type="caution">
    <text evidence="9">The sequence shown here is derived from an EMBL/GenBank/DDBJ whole genome shotgun (WGS) entry which is preliminary data.</text>
</comment>
<evidence type="ECO:0000256" key="2">
    <source>
        <dbReference type="ARBA" id="ARBA00005811"/>
    </source>
</evidence>
<dbReference type="PANTHER" id="PTHR30558:SF7">
    <property type="entry name" value="TOL-PAL SYSTEM PROTEIN TOLR"/>
    <property type="match status" value="1"/>
</dbReference>
<evidence type="ECO:0000313" key="10">
    <source>
        <dbReference type="Proteomes" id="UP001501083"/>
    </source>
</evidence>
<evidence type="ECO:0000256" key="7">
    <source>
        <dbReference type="RuleBase" id="RU003879"/>
    </source>
</evidence>
<evidence type="ECO:0000313" key="9">
    <source>
        <dbReference type="EMBL" id="GAA5067352.1"/>
    </source>
</evidence>
<comment type="similarity">
    <text evidence="2 7">Belongs to the ExbD/TolR family.</text>
</comment>
<evidence type="ECO:0000256" key="4">
    <source>
        <dbReference type="ARBA" id="ARBA00022692"/>
    </source>
</evidence>
<evidence type="ECO:0000256" key="5">
    <source>
        <dbReference type="ARBA" id="ARBA00022989"/>
    </source>
</evidence>
<protein>
    <submittedName>
        <fullName evidence="9">Biopolymer transporter ExbD</fullName>
    </submittedName>
</protein>
<evidence type="ECO:0000256" key="8">
    <source>
        <dbReference type="SAM" id="Phobius"/>
    </source>
</evidence>
<keyword evidence="4 7" id="KW-0812">Transmembrane</keyword>
<reference evidence="10" key="1">
    <citation type="journal article" date="2019" name="Int. J. Syst. Evol. Microbiol.">
        <title>The Global Catalogue of Microorganisms (GCM) 10K type strain sequencing project: providing services to taxonomists for standard genome sequencing and annotation.</title>
        <authorList>
            <consortium name="The Broad Institute Genomics Platform"/>
            <consortium name="The Broad Institute Genome Sequencing Center for Infectious Disease"/>
            <person name="Wu L."/>
            <person name="Ma J."/>
        </authorList>
    </citation>
    <scope>NUCLEOTIDE SEQUENCE [LARGE SCALE GENOMIC DNA]</scope>
    <source>
        <strain evidence="10">JCM 19212</strain>
    </source>
</reference>
<evidence type="ECO:0000256" key="6">
    <source>
        <dbReference type="ARBA" id="ARBA00023136"/>
    </source>
</evidence>
<evidence type="ECO:0000256" key="1">
    <source>
        <dbReference type="ARBA" id="ARBA00004162"/>
    </source>
</evidence>
<dbReference type="EMBL" id="BAABKY010000001">
    <property type="protein sequence ID" value="GAA5067352.1"/>
    <property type="molecule type" value="Genomic_DNA"/>
</dbReference>
<evidence type="ECO:0000256" key="3">
    <source>
        <dbReference type="ARBA" id="ARBA00022475"/>
    </source>
</evidence>
<dbReference type="PANTHER" id="PTHR30558">
    <property type="entry name" value="EXBD MEMBRANE COMPONENT OF PMF-DRIVEN MACROMOLECULE IMPORT SYSTEM"/>
    <property type="match status" value="1"/>
</dbReference>
<keyword evidence="10" id="KW-1185">Reference proteome</keyword>
<proteinExistence type="inferred from homology"/>
<gene>
    <name evidence="9" type="ORF">GCM10025759_01790</name>
</gene>
<keyword evidence="5 8" id="KW-1133">Transmembrane helix</keyword>
<comment type="subcellular location">
    <subcellularLocation>
        <location evidence="1">Cell membrane</location>
        <topology evidence="1">Single-pass membrane protein</topology>
    </subcellularLocation>
    <subcellularLocation>
        <location evidence="7">Cell membrane</location>
        <topology evidence="7">Single-pass type II membrane protein</topology>
    </subcellularLocation>
</comment>
<sequence>MAVSAFHDSHRSHHAEMAQMNITPLVDVMLVLLIIFMVATPVLSGQIDMRIPQSTDQARPLEPPPRVQLSVDASGQFQLDGVSMGRTDLPSALEDLARKDPRTIVEIAANADADYQHFAWMLAEAQRSGVREIAWK</sequence>
<feature type="transmembrane region" description="Helical" evidence="8">
    <location>
        <begin position="22"/>
        <end position="43"/>
    </location>
</feature>
<dbReference type="Pfam" id="PF02472">
    <property type="entry name" value="ExbD"/>
    <property type="match status" value="1"/>
</dbReference>